<evidence type="ECO:0000313" key="2">
    <source>
        <dbReference type="EMBL" id="TWI87871.1"/>
    </source>
</evidence>
<sequence>MSYTIAYQKVAIEEYESAIELNWYAERSEQAANNFIIAIRERLDILHSEPDRYRKTYKNFREITLKKYPYSIVYLINEIDKVIVISSIYHHKRSPRYKYKKE</sequence>
<evidence type="ECO:0000313" key="3">
    <source>
        <dbReference type="Proteomes" id="UP000316778"/>
    </source>
</evidence>
<dbReference type="Pfam" id="PF05016">
    <property type="entry name" value="ParE_toxin"/>
    <property type="match status" value="1"/>
</dbReference>
<name>A0A562T2K4_CHIJA</name>
<dbReference type="EMBL" id="VLLG01000003">
    <property type="protein sequence ID" value="TWI87871.1"/>
    <property type="molecule type" value="Genomic_DNA"/>
</dbReference>
<accession>A0A562T2K4</accession>
<reference evidence="2 3" key="1">
    <citation type="journal article" date="2013" name="Stand. Genomic Sci.">
        <title>Genomic Encyclopedia of Type Strains, Phase I: The one thousand microbial genomes (KMG-I) project.</title>
        <authorList>
            <person name="Kyrpides N.C."/>
            <person name="Woyke T."/>
            <person name="Eisen J.A."/>
            <person name="Garrity G."/>
            <person name="Lilburn T.G."/>
            <person name="Beck B.J."/>
            <person name="Whitman W.B."/>
            <person name="Hugenholtz P."/>
            <person name="Klenk H.P."/>
        </authorList>
    </citation>
    <scope>NUCLEOTIDE SEQUENCE [LARGE SCALE GENOMIC DNA]</scope>
    <source>
        <strain evidence="2 3">DSM 13484</strain>
    </source>
</reference>
<gene>
    <name evidence="2" type="ORF">LX66_1945</name>
</gene>
<dbReference type="Gene3D" id="3.30.2310.20">
    <property type="entry name" value="RelE-like"/>
    <property type="match status" value="1"/>
</dbReference>
<dbReference type="Proteomes" id="UP000316778">
    <property type="component" value="Unassembled WGS sequence"/>
</dbReference>
<comment type="caution">
    <text evidence="2">The sequence shown here is derived from an EMBL/GenBank/DDBJ whole genome shotgun (WGS) entry which is preliminary data.</text>
</comment>
<organism evidence="2 3">
    <name type="scientific">Chitinophaga japonensis</name>
    <name type="common">Flexibacter japonensis</name>
    <dbReference type="NCBI Taxonomy" id="104662"/>
    <lineage>
        <taxon>Bacteria</taxon>
        <taxon>Pseudomonadati</taxon>
        <taxon>Bacteroidota</taxon>
        <taxon>Chitinophagia</taxon>
        <taxon>Chitinophagales</taxon>
        <taxon>Chitinophagaceae</taxon>
        <taxon>Chitinophaga</taxon>
    </lineage>
</organism>
<keyword evidence="3" id="KW-1185">Reference proteome</keyword>
<dbReference type="InterPro" id="IPR035093">
    <property type="entry name" value="RelE/ParE_toxin_dom_sf"/>
</dbReference>
<evidence type="ECO:0000256" key="1">
    <source>
        <dbReference type="ARBA" id="ARBA00022649"/>
    </source>
</evidence>
<dbReference type="InterPro" id="IPR007712">
    <property type="entry name" value="RelE/ParE_toxin"/>
</dbReference>
<dbReference type="AlphaFoldDB" id="A0A562T2K4"/>
<protein>
    <submittedName>
        <fullName evidence="2">ParE-like toxin of type II ParDE toxin-antitoxin system</fullName>
    </submittedName>
</protein>
<proteinExistence type="predicted"/>
<keyword evidence="1" id="KW-1277">Toxin-antitoxin system</keyword>